<accession>A0A0Q1BVX3</accession>
<dbReference type="GO" id="GO:0004672">
    <property type="term" value="F:protein kinase activity"/>
    <property type="evidence" value="ECO:0007669"/>
    <property type="project" value="UniProtKB-ARBA"/>
</dbReference>
<dbReference type="OrthoDB" id="7478530at2"/>
<reference evidence="3 4" key="1">
    <citation type="submission" date="2015-04" db="EMBL/GenBank/DDBJ databases">
        <title>Complete genome of flavobacterium.</title>
        <authorList>
            <person name="Kwon Y.M."/>
            <person name="Kim S.-J."/>
        </authorList>
    </citation>
    <scope>NUCLEOTIDE SEQUENCE [LARGE SCALE GENOMIC DNA]</scope>
    <source>
        <strain evidence="3 4">DK169</strain>
    </source>
</reference>
<proteinExistence type="predicted"/>
<dbReference type="RefSeq" id="WP_055392185.1">
    <property type="nucleotide sequence ID" value="NZ_LCTZ01000002.1"/>
</dbReference>
<dbReference type="STRING" id="346185.AAY42_01175"/>
<sequence length="121" mass="14434">MNADGKMTYIDLTNLKAISRDDSARMHKYLVQFEHLIPERTHQLEKALTDQNRLRIRQILHKMSPQLQFFGIQNIMVTVQRLEFEYETMSLLELEQLVNEIIVKLQGALFEVSEYIRLHFK</sequence>
<keyword evidence="4" id="KW-1185">Reference proteome</keyword>
<dbReference type="InterPro" id="IPR036641">
    <property type="entry name" value="HPT_dom_sf"/>
</dbReference>
<comment type="caution">
    <text evidence="3">The sequence shown here is derived from an EMBL/GenBank/DDBJ whole genome shotgun (WGS) entry which is preliminary data.</text>
</comment>
<dbReference type="PROSITE" id="PS50894">
    <property type="entry name" value="HPT"/>
    <property type="match status" value="1"/>
</dbReference>
<protein>
    <recommendedName>
        <fullName evidence="2">HPt domain-containing protein</fullName>
    </recommendedName>
</protein>
<dbReference type="SUPFAM" id="SSF47226">
    <property type="entry name" value="Histidine-containing phosphotransfer domain, HPT domain"/>
    <property type="match status" value="1"/>
</dbReference>
<evidence type="ECO:0000259" key="2">
    <source>
        <dbReference type="PROSITE" id="PS50894"/>
    </source>
</evidence>
<feature type="modified residue" description="Phosphohistidine" evidence="1">
    <location>
        <position position="61"/>
    </location>
</feature>
<dbReference type="Proteomes" id="UP000050827">
    <property type="component" value="Unassembled WGS sequence"/>
</dbReference>
<keyword evidence="1" id="KW-0597">Phosphoprotein</keyword>
<dbReference type="GO" id="GO:0000160">
    <property type="term" value="P:phosphorelay signal transduction system"/>
    <property type="evidence" value="ECO:0007669"/>
    <property type="project" value="InterPro"/>
</dbReference>
<evidence type="ECO:0000313" key="3">
    <source>
        <dbReference type="EMBL" id="KQC28668.1"/>
    </source>
</evidence>
<organism evidence="3 4">
    <name type="scientific">Flagellimonas eckloniae</name>
    <dbReference type="NCBI Taxonomy" id="346185"/>
    <lineage>
        <taxon>Bacteria</taxon>
        <taxon>Pseudomonadati</taxon>
        <taxon>Bacteroidota</taxon>
        <taxon>Flavobacteriia</taxon>
        <taxon>Flavobacteriales</taxon>
        <taxon>Flavobacteriaceae</taxon>
        <taxon>Flagellimonas</taxon>
    </lineage>
</organism>
<dbReference type="Gene3D" id="1.20.120.160">
    <property type="entry name" value="HPT domain"/>
    <property type="match status" value="1"/>
</dbReference>
<evidence type="ECO:0000256" key="1">
    <source>
        <dbReference type="PROSITE-ProRule" id="PRU00110"/>
    </source>
</evidence>
<dbReference type="InterPro" id="IPR008207">
    <property type="entry name" value="Sig_transdc_His_kin_Hpt_dom"/>
</dbReference>
<dbReference type="AlphaFoldDB" id="A0A0Q1BVX3"/>
<gene>
    <name evidence="3" type="ORF">AAY42_01175</name>
</gene>
<name>A0A0Q1BVX3_9FLAO</name>
<dbReference type="EMBL" id="LCTZ01000002">
    <property type="protein sequence ID" value="KQC28668.1"/>
    <property type="molecule type" value="Genomic_DNA"/>
</dbReference>
<evidence type="ECO:0000313" key="4">
    <source>
        <dbReference type="Proteomes" id="UP000050827"/>
    </source>
</evidence>
<feature type="domain" description="HPt" evidence="2">
    <location>
        <begin position="22"/>
        <end position="119"/>
    </location>
</feature>